<organism evidence="1 2">
    <name type="scientific">Blattamonas nauphoetae</name>
    <dbReference type="NCBI Taxonomy" id="2049346"/>
    <lineage>
        <taxon>Eukaryota</taxon>
        <taxon>Metamonada</taxon>
        <taxon>Preaxostyla</taxon>
        <taxon>Oxymonadida</taxon>
        <taxon>Blattamonas</taxon>
    </lineage>
</organism>
<dbReference type="Proteomes" id="UP001281761">
    <property type="component" value="Unassembled WGS sequence"/>
</dbReference>
<comment type="caution">
    <text evidence="1">The sequence shown here is derived from an EMBL/GenBank/DDBJ whole genome shotgun (WGS) entry which is preliminary data.</text>
</comment>
<evidence type="ECO:0000313" key="2">
    <source>
        <dbReference type="Proteomes" id="UP001281761"/>
    </source>
</evidence>
<dbReference type="EMBL" id="JARBJD010000052">
    <property type="protein sequence ID" value="KAK2956784.1"/>
    <property type="molecule type" value="Genomic_DNA"/>
</dbReference>
<gene>
    <name evidence="1" type="ORF">BLNAU_8237</name>
</gene>
<name>A0ABQ9XZA9_9EUKA</name>
<protein>
    <submittedName>
        <fullName evidence="1">Uncharacterized protein</fullName>
    </submittedName>
</protein>
<accession>A0ABQ9XZA9</accession>
<reference evidence="1 2" key="1">
    <citation type="journal article" date="2022" name="bioRxiv">
        <title>Genomics of Preaxostyla Flagellates Illuminates Evolutionary Transitions and the Path Towards Mitochondrial Loss.</title>
        <authorList>
            <person name="Novak L.V.F."/>
            <person name="Treitli S.C."/>
            <person name="Pyrih J."/>
            <person name="Halakuc P."/>
            <person name="Pipaliya S.V."/>
            <person name="Vacek V."/>
            <person name="Brzon O."/>
            <person name="Soukal P."/>
            <person name="Eme L."/>
            <person name="Dacks J.B."/>
            <person name="Karnkowska A."/>
            <person name="Elias M."/>
            <person name="Hampl V."/>
        </authorList>
    </citation>
    <scope>NUCLEOTIDE SEQUENCE [LARGE SCALE GENOMIC DNA]</scope>
    <source>
        <strain evidence="1">NAU3</strain>
        <tissue evidence="1">Gut</tissue>
    </source>
</reference>
<evidence type="ECO:0000313" key="1">
    <source>
        <dbReference type="EMBL" id="KAK2956784.1"/>
    </source>
</evidence>
<keyword evidence="2" id="KW-1185">Reference proteome</keyword>
<sequence>MSDWRLVLQDSITSKDLLKGCLSLFDQIDTDLPLSETEMNHAARFLEYAGIHVKYRKYPHNQLLEPILSQEVYWKRNVTSALVKLVCHPSDTLRTVAFSFLDAAFSNSSRDIHPEVAATDLLPQLIKSLNPLEPPLNGTTIKFHRHITSILDDFFGSSEPEDVRSGFPIDMSHSRARALQSEKLQSIFDSSLAYLRSLIAAAPACSADPRSGFIHLSGMPQFNLIMMNTGLCPQYPEIQPVFGEIRKEILEELAKLLGFPSTKEADRCLHSDWKNPKTAKPWLNAFDCLLNRVKEGSQFSDLEVLALALFMNHSPSHLKLFFDSDDKFGLKTNDQIVSSTNLGTKSLWTLFTPTQPLHATIILNSLREFIRHDHRITFEKQFWSGWFTSFVSAVDPSKLPFTGDFIPFHKQLIQMLDDHLHMLDRNDFGTKCEWKDESRSELDATSYEFYIHTKDYIDHLSLHPFALDDERSDVILDFLRKWYLRDFDHGWNKPHRSEVGKAMDACALSSSSPPFILPSELVCHLTNDEMLNIVDRIVGLLDSDSCLDDDTILRICAFHKHQLSRIYLPNLFRKAGRSTEQYFHACECLLSLPIDYFDRAPINHLLTNRWVKVPSLDEWDDVDLEKVGIVKRLIHQNHFSVESNLHKLIKLLFNLVIRIMHHAHHCAARLGLSQLDRLLAPSVDVLSDYFIQPPSLKWQKCEKRKEQFAEICELCDQRVIARALSRTGFFSRFVATLFDHTFKASEFIFQLIIDRSLFPKLNIEDQNTIQRRLPNFLEEGWQDAMEFIFVQGKDVNLNNIQHRIWPMMQYLGGNVDWLYG</sequence>
<proteinExistence type="predicted"/>